<accession>A0A381TK83</accession>
<evidence type="ECO:0000313" key="1">
    <source>
        <dbReference type="EMBL" id="SVA16515.1"/>
    </source>
</evidence>
<sequence>MKDGLEGVNITLRMESLGLQGFLVQRIIFGLLSTKKNPMYSPHHFLNEEQMTEIKSFFFSIQFNVGVKWRFKHVIGATAKFIWNGNYRLVETRMGSP</sequence>
<dbReference type="AlphaFoldDB" id="A0A381TK83"/>
<organism evidence="1">
    <name type="scientific">marine metagenome</name>
    <dbReference type="NCBI Taxonomy" id="408172"/>
    <lineage>
        <taxon>unclassified sequences</taxon>
        <taxon>metagenomes</taxon>
        <taxon>ecological metagenomes</taxon>
    </lineage>
</organism>
<proteinExistence type="predicted"/>
<reference evidence="1" key="1">
    <citation type="submission" date="2018-05" db="EMBL/GenBank/DDBJ databases">
        <authorList>
            <person name="Lanie J.A."/>
            <person name="Ng W.-L."/>
            <person name="Kazmierczak K.M."/>
            <person name="Andrzejewski T.M."/>
            <person name="Davidsen T.M."/>
            <person name="Wayne K.J."/>
            <person name="Tettelin H."/>
            <person name="Glass J.I."/>
            <person name="Rusch D."/>
            <person name="Podicherti R."/>
            <person name="Tsui H.-C.T."/>
            <person name="Winkler M.E."/>
        </authorList>
    </citation>
    <scope>NUCLEOTIDE SEQUENCE</scope>
</reference>
<dbReference type="EMBL" id="UINC01004739">
    <property type="protein sequence ID" value="SVA16515.1"/>
    <property type="molecule type" value="Genomic_DNA"/>
</dbReference>
<name>A0A381TK83_9ZZZZ</name>
<protein>
    <submittedName>
        <fullName evidence="1">Uncharacterized protein</fullName>
    </submittedName>
</protein>
<gene>
    <name evidence="1" type="ORF">METZ01_LOCUS69369</name>
</gene>